<protein>
    <recommendedName>
        <fullName evidence="3">Lipocalin-like domain-containing protein</fullName>
    </recommendedName>
</protein>
<evidence type="ECO:0000313" key="2">
    <source>
        <dbReference type="Proteomes" id="UP000076923"/>
    </source>
</evidence>
<keyword evidence="2" id="KW-1185">Reference proteome</keyword>
<proteinExistence type="predicted"/>
<organism evidence="1 2">
    <name type="scientific">Polaribacter atrinae</name>
    <dbReference type="NCBI Taxonomy" id="1333662"/>
    <lineage>
        <taxon>Bacteria</taxon>
        <taxon>Pseudomonadati</taxon>
        <taxon>Bacteroidota</taxon>
        <taxon>Flavobacteriia</taxon>
        <taxon>Flavobacteriales</taxon>
        <taxon>Flavobacteriaceae</taxon>
    </lineage>
</organism>
<evidence type="ECO:0008006" key="3">
    <source>
        <dbReference type="Google" id="ProtNLM"/>
    </source>
</evidence>
<dbReference type="PROSITE" id="PS51257">
    <property type="entry name" value="PROKAR_LIPOPROTEIN"/>
    <property type="match status" value="1"/>
</dbReference>
<gene>
    <name evidence="1" type="ORF">LPB303_02015</name>
</gene>
<name>A0A176TES5_9FLAO</name>
<accession>A0A176TES5</accession>
<reference evidence="1 2" key="1">
    <citation type="submission" date="2016-02" db="EMBL/GenBank/DDBJ databases">
        <title>Draft genome sequence of Polaribacter atrinae KACC17473.</title>
        <authorList>
            <person name="Shin S.-K."/>
            <person name="Yi H."/>
        </authorList>
    </citation>
    <scope>NUCLEOTIDE SEQUENCE [LARGE SCALE GENOMIC DNA]</scope>
    <source>
        <strain evidence="1 2">KACC 17473</strain>
    </source>
</reference>
<dbReference type="OrthoDB" id="5526158at2"/>
<dbReference type="AlphaFoldDB" id="A0A176TES5"/>
<dbReference type="Proteomes" id="UP000076923">
    <property type="component" value="Unassembled WGS sequence"/>
</dbReference>
<dbReference type="EMBL" id="LVWE01000003">
    <property type="protein sequence ID" value="OAD46334.1"/>
    <property type="molecule type" value="Genomic_DNA"/>
</dbReference>
<dbReference type="STRING" id="1333662.LPB303_02015"/>
<comment type="caution">
    <text evidence="1">The sequence shown here is derived from an EMBL/GenBank/DDBJ whole genome shotgun (WGS) entry which is preliminary data.</text>
</comment>
<dbReference type="RefSeq" id="WP_068447619.1">
    <property type="nucleotide sequence ID" value="NZ_CP150660.1"/>
</dbReference>
<evidence type="ECO:0000313" key="1">
    <source>
        <dbReference type="EMBL" id="OAD46334.1"/>
    </source>
</evidence>
<sequence length="231" mass="25832">MKKIIVLLFLVSLFSCEDNEVIIDSNNLLIGNWVDPVYDGEITTFKRGNSLPNEAYGISFNKSGNFIERTSGWCGTPPLSFFNINGTFELENTLVRISTESYPANYAWRIVSLTAEELVVKRELTAQEIEHRNLMDLFNEIQELSYSVPCSDANNWLFTAYGSKACGGPQGDIAYASTIDTNNFLNKIEAYTEAEKAFNIKWGIISDCSFTNVPVSVACINGLPTLKYQLN</sequence>